<dbReference type="Proteomes" id="UP000094256">
    <property type="component" value="Chromosome"/>
</dbReference>
<dbReference type="RefSeq" id="WP_069204872.1">
    <property type="nucleotide sequence ID" value="NZ_CP014168.1"/>
</dbReference>
<dbReference type="STRING" id="1560345.AWL63_10335"/>
<keyword evidence="2" id="KW-0378">Hydrolase</keyword>
<reference evidence="2 3" key="1">
    <citation type="submission" date="2016-01" db="EMBL/GenBank/DDBJ databases">
        <title>Complete genome and mega plasmid sequence of Sphingomonas panacis DCY99 elicits systemic resistance in rice to Xanthomonas oryzae.</title>
        <authorList>
            <person name="Kim Y.J."/>
            <person name="Yang D.C."/>
            <person name="Sing P."/>
        </authorList>
    </citation>
    <scope>NUCLEOTIDE SEQUENCE [LARGE SCALE GENOMIC DNA]</scope>
    <source>
        <strain evidence="2 3">DCY99</strain>
    </source>
</reference>
<evidence type="ECO:0000313" key="3">
    <source>
        <dbReference type="Proteomes" id="UP000094256"/>
    </source>
</evidence>
<dbReference type="Pfam" id="PF12697">
    <property type="entry name" value="Abhydrolase_6"/>
    <property type="match status" value="1"/>
</dbReference>
<dbReference type="EMBL" id="CP014168">
    <property type="protein sequence ID" value="AOH84309.1"/>
    <property type="molecule type" value="Genomic_DNA"/>
</dbReference>
<dbReference type="InterPro" id="IPR052897">
    <property type="entry name" value="Sec-Metab_Biosynth_Hydrolase"/>
</dbReference>
<dbReference type="GO" id="GO:0016787">
    <property type="term" value="F:hydrolase activity"/>
    <property type="evidence" value="ECO:0007669"/>
    <property type="project" value="UniProtKB-KW"/>
</dbReference>
<name>A0A1B3ZA52_9SPHN</name>
<organism evidence="2 3">
    <name type="scientific">Sphingomonas panacis</name>
    <dbReference type="NCBI Taxonomy" id="1560345"/>
    <lineage>
        <taxon>Bacteria</taxon>
        <taxon>Pseudomonadati</taxon>
        <taxon>Pseudomonadota</taxon>
        <taxon>Alphaproteobacteria</taxon>
        <taxon>Sphingomonadales</taxon>
        <taxon>Sphingomonadaceae</taxon>
        <taxon>Sphingomonas</taxon>
    </lineage>
</organism>
<evidence type="ECO:0000259" key="1">
    <source>
        <dbReference type="Pfam" id="PF12697"/>
    </source>
</evidence>
<feature type="domain" description="AB hydrolase-1" evidence="1">
    <location>
        <begin position="18"/>
        <end position="231"/>
    </location>
</feature>
<dbReference type="InterPro" id="IPR029058">
    <property type="entry name" value="AB_hydrolase_fold"/>
</dbReference>
<proteinExistence type="predicted"/>
<dbReference type="PANTHER" id="PTHR37017">
    <property type="entry name" value="AB HYDROLASE-1 DOMAIN-CONTAINING PROTEIN-RELATED"/>
    <property type="match status" value="1"/>
</dbReference>
<accession>A0A1B3ZA52</accession>
<evidence type="ECO:0000313" key="2">
    <source>
        <dbReference type="EMBL" id="AOH84309.1"/>
    </source>
</evidence>
<gene>
    <name evidence="2" type="ORF">AWL63_10335</name>
</gene>
<protein>
    <submittedName>
        <fullName evidence="2">Hydrolase</fullName>
    </submittedName>
</protein>
<dbReference type="OrthoDB" id="9814966at2"/>
<dbReference type="KEGG" id="span:AWL63_10335"/>
<dbReference type="SUPFAM" id="SSF53474">
    <property type="entry name" value="alpha/beta-Hydrolases"/>
    <property type="match status" value="1"/>
</dbReference>
<sequence length="240" mass="24592">MNSSETGGQASGSPTPSIVLVHGAFVDASGWQHVYTDLTARGFEVLVTQHPTQSLDGDVAVVEQAIAAARGPVVLVGHSYGGAIITAAGIGPKVAALAYVAAFAPDVGESIAMLTAGPLEDGEIPAPVIPASEGFLIVDPAGFPQAFAAEVDAQITRFMAAAQLPWGLQAIGTPLTEAAWKSKPSTYLLATEDRMIPPRAQRQMARRAGAPITEVDASHAVMLSQPTKVADFIAAAAATV</sequence>
<dbReference type="Gene3D" id="3.40.50.1820">
    <property type="entry name" value="alpha/beta hydrolase"/>
    <property type="match status" value="1"/>
</dbReference>
<keyword evidence="3" id="KW-1185">Reference proteome</keyword>
<dbReference type="PANTHER" id="PTHR37017:SF11">
    <property type="entry name" value="ESTERASE_LIPASE_THIOESTERASE DOMAIN-CONTAINING PROTEIN"/>
    <property type="match status" value="1"/>
</dbReference>
<dbReference type="AlphaFoldDB" id="A0A1B3ZA52"/>
<dbReference type="InterPro" id="IPR000073">
    <property type="entry name" value="AB_hydrolase_1"/>
</dbReference>